<name>A0A3M7SUT1_BRAPC</name>
<accession>A0A3M7SUT1</accession>
<reference evidence="1 2" key="1">
    <citation type="journal article" date="2018" name="Sci. Rep.">
        <title>Genomic signatures of local adaptation to the degree of environmental predictability in rotifers.</title>
        <authorList>
            <person name="Franch-Gras L."/>
            <person name="Hahn C."/>
            <person name="Garcia-Roger E.M."/>
            <person name="Carmona M.J."/>
            <person name="Serra M."/>
            <person name="Gomez A."/>
        </authorList>
    </citation>
    <scope>NUCLEOTIDE SEQUENCE [LARGE SCALE GENOMIC DNA]</scope>
    <source>
        <strain evidence="1">HYR1</strain>
    </source>
</reference>
<evidence type="ECO:0000313" key="2">
    <source>
        <dbReference type="Proteomes" id="UP000276133"/>
    </source>
</evidence>
<dbReference type="Proteomes" id="UP000276133">
    <property type="component" value="Unassembled WGS sequence"/>
</dbReference>
<dbReference type="EMBL" id="REGN01000739">
    <property type="protein sequence ID" value="RNA39574.1"/>
    <property type="molecule type" value="Genomic_DNA"/>
</dbReference>
<dbReference type="AlphaFoldDB" id="A0A3M7SUT1"/>
<organism evidence="1 2">
    <name type="scientific">Brachionus plicatilis</name>
    <name type="common">Marine rotifer</name>
    <name type="synonym">Brachionus muelleri</name>
    <dbReference type="NCBI Taxonomy" id="10195"/>
    <lineage>
        <taxon>Eukaryota</taxon>
        <taxon>Metazoa</taxon>
        <taxon>Spiralia</taxon>
        <taxon>Gnathifera</taxon>
        <taxon>Rotifera</taxon>
        <taxon>Eurotatoria</taxon>
        <taxon>Monogononta</taxon>
        <taxon>Pseudotrocha</taxon>
        <taxon>Ploima</taxon>
        <taxon>Brachionidae</taxon>
        <taxon>Brachionus</taxon>
    </lineage>
</organism>
<gene>
    <name evidence="1" type="ORF">BpHYR1_012651</name>
</gene>
<comment type="caution">
    <text evidence="1">The sequence shown here is derived from an EMBL/GenBank/DDBJ whole genome shotgun (WGS) entry which is preliminary data.</text>
</comment>
<protein>
    <submittedName>
        <fullName evidence="1">Uncharacterized protein</fullName>
    </submittedName>
</protein>
<keyword evidence="2" id="KW-1185">Reference proteome</keyword>
<proteinExistence type="predicted"/>
<sequence>MNFQYKNKFEIFKLILKYSVFFLDKNTDPLFKLALFFQAKCFLIRFKKQLDKLELEALLNLLYSSMVLVLTAMSKIIMKIDRKSSNLFKRINFIYQITIDLASYFLNNIDQFNFNVSRADISLYCEHGDVTYREI</sequence>
<evidence type="ECO:0000313" key="1">
    <source>
        <dbReference type="EMBL" id="RNA39574.1"/>
    </source>
</evidence>